<gene>
    <name evidence="1" type="ORF">GV829_04460</name>
</gene>
<name>A0A6M4ARS7_9SPHN</name>
<protein>
    <submittedName>
        <fullName evidence="1">DUF1489 domain-containing protein</fullName>
    </submittedName>
</protein>
<dbReference type="Proteomes" id="UP000503018">
    <property type="component" value="Chromosome"/>
</dbReference>
<organism evidence="1 2">
    <name type="scientific">Sphingomonas lacunae</name>
    <dbReference type="NCBI Taxonomy" id="2698828"/>
    <lineage>
        <taxon>Bacteria</taxon>
        <taxon>Pseudomonadati</taxon>
        <taxon>Pseudomonadota</taxon>
        <taxon>Alphaproteobacteria</taxon>
        <taxon>Sphingomonadales</taxon>
        <taxon>Sphingomonadaceae</taxon>
        <taxon>Sphingomonas</taxon>
    </lineage>
</organism>
<dbReference type="Pfam" id="PF07370">
    <property type="entry name" value="DUF1489"/>
    <property type="match status" value="1"/>
</dbReference>
<dbReference type="EMBL" id="CP053015">
    <property type="protein sequence ID" value="QJQ31788.1"/>
    <property type="molecule type" value="Genomic_DNA"/>
</dbReference>
<evidence type="ECO:0000313" key="2">
    <source>
        <dbReference type="Proteomes" id="UP000503018"/>
    </source>
</evidence>
<sequence>MPLHLTRVAFGCSSLAVLESRLHVADHEARLTTRYRPKQADEVIGGSLYWIIGHQLVARSPILRFDDAEAGRTHIVVEPRCIAVVPRPRRAHQGWRYLHEQDAPPDLTASQPNDAAMPESLRQELAILGLL</sequence>
<dbReference type="PIRSF" id="PIRSF032025">
    <property type="entry name" value="UCP032025"/>
    <property type="match status" value="1"/>
</dbReference>
<dbReference type="RefSeq" id="WP_169944228.1">
    <property type="nucleotide sequence ID" value="NZ_CP053015.1"/>
</dbReference>
<proteinExistence type="predicted"/>
<dbReference type="KEGG" id="slan:GV829_04460"/>
<reference evidence="1 2" key="1">
    <citation type="submission" date="2020-01" db="EMBL/GenBank/DDBJ databases">
        <title>Sphingomonas sp. strain CSW-10.</title>
        <authorList>
            <person name="Chen W.-M."/>
        </authorList>
    </citation>
    <scope>NUCLEOTIDE SEQUENCE [LARGE SCALE GENOMIC DNA]</scope>
    <source>
        <strain evidence="1 2">CSW-10</strain>
    </source>
</reference>
<dbReference type="AlphaFoldDB" id="A0A6M4ARS7"/>
<keyword evidence="2" id="KW-1185">Reference proteome</keyword>
<evidence type="ECO:0000313" key="1">
    <source>
        <dbReference type="EMBL" id="QJQ31788.1"/>
    </source>
</evidence>
<dbReference type="InterPro" id="IPR008320">
    <property type="entry name" value="UCP032025"/>
</dbReference>
<accession>A0A6M4ARS7</accession>